<evidence type="ECO:0000313" key="3">
    <source>
        <dbReference type="EMBL" id="CEL69684.1"/>
    </source>
</evidence>
<dbReference type="Proteomes" id="UP000007494">
    <property type="component" value="Chromosome XI"/>
</dbReference>
<dbReference type="InParanoid" id="F0VML6"/>
<keyword evidence="4" id="KW-1185">Reference proteome</keyword>
<evidence type="ECO:0000256" key="1">
    <source>
        <dbReference type="SAM" id="MobiDB-lite"/>
    </source>
</evidence>
<organism evidence="2 4">
    <name type="scientific">Neospora caninum (strain Liverpool)</name>
    <dbReference type="NCBI Taxonomy" id="572307"/>
    <lineage>
        <taxon>Eukaryota</taxon>
        <taxon>Sar</taxon>
        <taxon>Alveolata</taxon>
        <taxon>Apicomplexa</taxon>
        <taxon>Conoidasida</taxon>
        <taxon>Coccidia</taxon>
        <taxon>Eucoccidiorida</taxon>
        <taxon>Eimeriorina</taxon>
        <taxon>Sarcocystidae</taxon>
        <taxon>Neospora</taxon>
    </lineage>
</organism>
<reference evidence="2" key="2">
    <citation type="submission" date="2011-03" db="EMBL/GenBank/DDBJ databases">
        <title>Comparative genomics and transcriptomics of Neospora caninum and Toxoplasma gondii.</title>
        <authorList>
            <person name="Reid A.J."/>
            <person name="Sohal A."/>
            <person name="Harris D."/>
            <person name="Quail M."/>
            <person name="Sanders M."/>
            <person name="Berriman M."/>
            <person name="Wastling J.M."/>
            <person name="Pain A."/>
        </authorList>
    </citation>
    <scope>NUCLEOTIDE SEQUENCE</scope>
    <source>
        <strain evidence="2">Liverpool</strain>
    </source>
</reference>
<reference evidence="3" key="4">
    <citation type="journal article" date="2015" name="PLoS ONE">
        <title>Comprehensive Evaluation of Toxoplasma gondii VEG and Neospora caninum LIV Genomes with Tachyzoite Stage Transcriptome and Proteome Defines Novel Transcript Features.</title>
        <authorList>
            <person name="Ramaprasad A."/>
            <person name="Mourier T."/>
            <person name="Naeem R."/>
            <person name="Malas T.B."/>
            <person name="Moussa E."/>
            <person name="Panigrahi A."/>
            <person name="Vermont S.J."/>
            <person name="Otto T.D."/>
            <person name="Wastling J."/>
            <person name="Pain A."/>
        </authorList>
    </citation>
    <scope>NUCLEOTIDE SEQUENCE</scope>
    <source>
        <strain evidence="3">Liverpool</strain>
    </source>
</reference>
<proteinExistence type="predicted"/>
<name>F0VML6_NEOCL</name>
<dbReference type="OMA" id="FFCEYIS"/>
<protein>
    <submittedName>
        <fullName evidence="2">Uncharacterized protein</fullName>
    </submittedName>
</protein>
<dbReference type="EMBL" id="FR823392">
    <property type="protein sequence ID" value="CBZ54962.1"/>
    <property type="molecule type" value="Genomic_DNA"/>
</dbReference>
<evidence type="ECO:0000313" key="2">
    <source>
        <dbReference type="EMBL" id="CBZ54962.1"/>
    </source>
</evidence>
<feature type="compositionally biased region" description="Low complexity" evidence="1">
    <location>
        <begin position="278"/>
        <end position="291"/>
    </location>
</feature>
<dbReference type="OrthoDB" id="329355at2759"/>
<feature type="region of interest" description="Disordered" evidence="1">
    <location>
        <begin position="277"/>
        <end position="307"/>
    </location>
</feature>
<reference evidence="2" key="1">
    <citation type="submission" date="2011-02" db="EMBL/GenBank/DDBJ databases">
        <authorList>
            <person name="Aslett M."/>
        </authorList>
    </citation>
    <scope>NUCLEOTIDE SEQUENCE</scope>
    <source>
        <strain evidence="2">Liverpool</strain>
    </source>
</reference>
<dbReference type="RefSeq" id="XP_003884990.1">
    <property type="nucleotide sequence ID" value="XM_003884941.1"/>
</dbReference>
<dbReference type="VEuPathDB" id="ToxoDB:NCLIV_053890"/>
<dbReference type="EMBL" id="LN714486">
    <property type="protein sequence ID" value="CEL69684.1"/>
    <property type="molecule type" value="Genomic_DNA"/>
</dbReference>
<evidence type="ECO:0000313" key="4">
    <source>
        <dbReference type="Proteomes" id="UP000007494"/>
    </source>
</evidence>
<sequence length="307" mass="33736">MEVGILRYVGRLTVLLGLVACLIGTVPQRGSCDVFGASLRGRNALASLFWRVRNAPFAESVVAKYSVFTSDDTEALTSLVEKVNMLGIGIQFFCEYISSLNKSQRAYVWGVAESTDAAQSFVNKYYKAQDLVGKGMASGDILYRIQYVLNGYTALPVLEGYSRFMADQFSNFRKGFLIFCSDVSDALLKHETRRLYRIFRDGLPLLTTCLKTLLTLSTRTTDREVREARVIVARGIDKLFQLDSTLLALSPNAPRELTEARRTLMAHGLRYATDARQGSGTVSGVPSSGRVNDSEGTADAVVGDMAS</sequence>
<accession>F0VML6</accession>
<dbReference type="AlphaFoldDB" id="F0VML6"/>
<reference evidence="4" key="3">
    <citation type="journal article" date="2012" name="PLoS Pathog.">
        <title>Comparative genomics of the apicomplexan parasites Toxoplasma gondii and Neospora caninum: Coccidia differing in host range and transmission strategy.</title>
        <authorList>
            <person name="Reid A.J."/>
            <person name="Vermont S.J."/>
            <person name="Cotton J.A."/>
            <person name="Harris D."/>
            <person name="Hill-Cawthorne G.A."/>
            <person name="Konen-Waisman S."/>
            <person name="Latham S.M."/>
            <person name="Mourier T."/>
            <person name="Norton R."/>
            <person name="Quail M.A."/>
            <person name="Sanders M."/>
            <person name="Shanmugam D."/>
            <person name="Sohal A."/>
            <person name="Wasmuth J.D."/>
            <person name="Brunk B."/>
            <person name="Grigg M.E."/>
            <person name="Howard J.C."/>
            <person name="Parkinson J."/>
            <person name="Roos D.S."/>
            <person name="Trees A.J."/>
            <person name="Berriman M."/>
            <person name="Pain A."/>
            <person name="Wastling J.M."/>
        </authorList>
    </citation>
    <scope>NUCLEOTIDE SEQUENCE [LARGE SCALE GENOMIC DNA]</scope>
    <source>
        <strain evidence="4">Liverpool</strain>
    </source>
</reference>
<dbReference type="eggNOG" id="ENOG502QYM4">
    <property type="taxonomic scope" value="Eukaryota"/>
</dbReference>
<gene>
    <name evidence="3" type="ORF">BN1204_053890</name>
    <name evidence="2" type="ORF">NCLIV_053890</name>
</gene>
<dbReference type="GeneID" id="13446679"/>